<feature type="transmembrane region" description="Helical" evidence="2">
    <location>
        <begin position="51"/>
        <end position="69"/>
    </location>
</feature>
<keyword evidence="4" id="KW-1185">Reference proteome</keyword>
<proteinExistence type="predicted"/>
<protein>
    <submittedName>
        <fullName evidence="3">Uncharacterized protein</fullName>
    </submittedName>
</protein>
<keyword evidence="2" id="KW-0472">Membrane</keyword>
<gene>
    <name evidence="3" type="ORF">CLF_113110</name>
</gene>
<organism evidence="3 4">
    <name type="scientific">Clonorchis sinensis</name>
    <name type="common">Chinese liver fluke</name>
    <dbReference type="NCBI Taxonomy" id="79923"/>
    <lineage>
        <taxon>Eukaryota</taxon>
        <taxon>Metazoa</taxon>
        <taxon>Spiralia</taxon>
        <taxon>Lophotrochozoa</taxon>
        <taxon>Platyhelminthes</taxon>
        <taxon>Trematoda</taxon>
        <taxon>Digenea</taxon>
        <taxon>Opisthorchiida</taxon>
        <taxon>Opisthorchiata</taxon>
        <taxon>Opisthorchiidae</taxon>
        <taxon>Clonorchis</taxon>
    </lineage>
</organism>
<keyword evidence="2" id="KW-0812">Transmembrane</keyword>
<feature type="compositionally biased region" description="Low complexity" evidence="1">
    <location>
        <begin position="110"/>
        <end position="133"/>
    </location>
</feature>
<feature type="region of interest" description="Disordered" evidence="1">
    <location>
        <begin position="77"/>
        <end position="171"/>
    </location>
</feature>
<evidence type="ECO:0000313" key="3">
    <source>
        <dbReference type="EMBL" id="GAA57710.1"/>
    </source>
</evidence>
<evidence type="ECO:0000313" key="4">
    <source>
        <dbReference type="Proteomes" id="UP000008909"/>
    </source>
</evidence>
<evidence type="ECO:0000256" key="1">
    <source>
        <dbReference type="SAM" id="MobiDB-lite"/>
    </source>
</evidence>
<evidence type="ECO:0000256" key="2">
    <source>
        <dbReference type="SAM" id="Phobius"/>
    </source>
</evidence>
<reference key="2">
    <citation type="submission" date="2011-10" db="EMBL/GenBank/DDBJ databases">
        <title>The genome and transcriptome sequence of Clonorchis sinensis provide insights into the carcinogenic liver fluke.</title>
        <authorList>
            <person name="Wang X."/>
            <person name="Huang Y."/>
            <person name="Chen W."/>
            <person name="Liu H."/>
            <person name="Guo L."/>
            <person name="Chen Y."/>
            <person name="Luo F."/>
            <person name="Zhou W."/>
            <person name="Sun J."/>
            <person name="Mao Q."/>
            <person name="Liang P."/>
            <person name="Zhou C."/>
            <person name="Tian Y."/>
            <person name="Men J."/>
            <person name="Lv X."/>
            <person name="Huang L."/>
            <person name="Zhou J."/>
            <person name="Hu Y."/>
            <person name="Li R."/>
            <person name="Zhang F."/>
            <person name="Lei H."/>
            <person name="Li X."/>
            <person name="Hu X."/>
            <person name="Liang C."/>
            <person name="Xu J."/>
            <person name="Wu Z."/>
            <person name="Yu X."/>
        </authorList>
    </citation>
    <scope>NUCLEOTIDE SEQUENCE</scope>
    <source>
        <strain>Henan</strain>
    </source>
</reference>
<accession>G7YXN0</accession>
<keyword evidence="2" id="KW-1133">Transmembrane helix</keyword>
<sequence>MVTDLYAKANEKREYPFLFSGGGSGSTRFTTFPTVQLGMANTSAWTVLVRHSYACFLAIQFAAYTLFILRNEELQKKTASNRPASGYRRSRVAASKSDVDEDSHHKMESSNESISSDDTSETPTSEESSPSDSSESDFFEDWNKRRPSRRPRKCQPKTPKKPPPRTEAETSWLYGGESSVSTFVLSSIVTVMMWALVAPKEMLFVAIPNKAKDSGFDASSTICHWCRKTRGYVDDWFYKYSRRIAKGTMSNRLLLPFIQEHSSGT</sequence>
<dbReference type="EMBL" id="DF144978">
    <property type="protein sequence ID" value="GAA57710.1"/>
    <property type="molecule type" value="Genomic_DNA"/>
</dbReference>
<reference evidence="3" key="1">
    <citation type="journal article" date="2011" name="Genome Biol.">
        <title>The draft genome of the carcinogenic human liver fluke Clonorchis sinensis.</title>
        <authorList>
            <person name="Wang X."/>
            <person name="Chen W."/>
            <person name="Huang Y."/>
            <person name="Sun J."/>
            <person name="Men J."/>
            <person name="Liu H."/>
            <person name="Luo F."/>
            <person name="Guo L."/>
            <person name="Lv X."/>
            <person name="Deng C."/>
            <person name="Zhou C."/>
            <person name="Fan Y."/>
            <person name="Li X."/>
            <person name="Huang L."/>
            <person name="Hu Y."/>
            <person name="Liang C."/>
            <person name="Hu X."/>
            <person name="Xu J."/>
            <person name="Yu X."/>
        </authorList>
    </citation>
    <scope>NUCLEOTIDE SEQUENCE [LARGE SCALE GENOMIC DNA]</scope>
    <source>
        <strain evidence="3">Henan</strain>
    </source>
</reference>
<dbReference type="Proteomes" id="UP000008909">
    <property type="component" value="Unassembled WGS sequence"/>
</dbReference>
<feature type="compositionally biased region" description="Basic residues" evidence="1">
    <location>
        <begin position="145"/>
        <end position="163"/>
    </location>
</feature>
<name>G7YXN0_CLOSI</name>
<dbReference type="AlphaFoldDB" id="G7YXN0"/>